<accession>A0A8S1DJ81</accession>
<dbReference type="AlphaFoldDB" id="A0A8S1DJ81"/>
<dbReference type="Proteomes" id="UP000494165">
    <property type="component" value="Unassembled WGS sequence"/>
</dbReference>
<feature type="signal peptide" evidence="1">
    <location>
        <begin position="1"/>
        <end position="19"/>
    </location>
</feature>
<reference evidence="2 3" key="1">
    <citation type="submission" date="2020-04" db="EMBL/GenBank/DDBJ databases">
        <authorList>
            <person name="Alioto T."/>
            <person name="Alioto T."/>
            <person name="Gomez Garrido J."/>
        </authorList>
    </citation>
    <scope>NUCLEOTIDE SEQUENCE [LARGE SCALE GENOMIC DNA]</scope>
</reference>
<feature type="chain" id="PRO_5035726276" evidence="1">
    <location>
        <begin position="20"/>
        <end position="122"/>
    </location>
</feature>
<keyword evidence="3" id="KW-1185">Reference proteome</keyword>
<evidence type="ECO:0000313" key="3">
    <source>
        <dbReference type="Proteomes" id="UP000494165"/>
    </source>
</evidence>
<protein>
    <submittedName>
        <fullName evidence="2">Uncharacterized protein</fullName>
    </submittedName>
</protein>
<comment type="caution">
    <text evidence="2">The sequence shown here is derived from an EMBL/GenBank/DDBJ whole genome shotgun (WGS) entry which is preliminary data.</text>
</comment>
<keyword evidence="1" id="KW-0732">Signal</keyword>
<organism evidence="2 3">
    <name type="scientific">Cloeon dipterum</name>
    <dbReference type="NCBI Taxonomy" id="197152"/>
    <lineage>
        <taxon>Eukaryota</taxon>
        <taxon>Metazoa</taxon>
        <taxon>Ecdysozoa</taxon>
        <taxon>Arthropoda</taxon>
        <taxon>Hexapoda</taxon>
        <taxon>Insecta</taxon>
        <taxon>Pterygota</taxon>
        <taxon>Palaeoptera</taxon>
        <taxon>Ephemeroptera</taxon>
        <taxon>Pisciforma</taxon>
        <taxon>Baetidae</taxon>
        <taxon>Cloeon</taxon>
    </lineage>
</organism>
<gene>
    <name evidence="2" type="ORF">CLODIP_2_CD03486</name>
</gene>
<evidence type="ECO:0000256" key="1">
    <source>
        <dbReference type="SAM" id="SignalP"/>
    </source>
</evidence>
<name>A0A8S1DJ81_9INSE</name>
<dbReference type="EMBL" id="CADEPI010000324">
    <property type="protein sequence ID" value="CAB3383773.1"/>
    <property type="molecule type" value="Genomic_DNA"/>
</dbReference>
<evidence type="ECO:0000313" key="2">
    <source>
        <dbReference type="EMBL" id="CAB3383773.1"/>
    </source>
</evidence>
<proteinExistence type="predicted"/>
<sequence length="122" mass="13881">MLGLLQLLLFLLIFGNSHCDLITIKKGKDVVACLTKNYKSAVAFVKRPDGDKDFTKVDYSDGEGNPIPLSKYDCELVTGNCTQWNWKKRNYQGWHLASEVGGAMTDYRWNGIMGKRRFKSLK</sequence>